<evidence type="ECO:0000313" key="1">
    <source>
        <dbReference type="EMBL" id="MFC3157049.1"/>
    </source>
</evidence>
<organism evidence="1 2">
    <name type="scientific">Gilvimarinus japonicus</name>
    <dbReference type="NCBI Taxonomy" id="1796469"/>
    <lineage>
        <taxon>Bacteria</taxon>
        <taxon>Pseudomonadati</taxon>
        <taxon>Pseudomonadota</taxon>
        <taxon>Gammaproteobacteria</taxon>
        <taxon>Cellvibrionales</taxon>
        <taxon>Cellvibrionaceae</taxon>
        <taxon>Gilvimarinus</taxon>
    </lineage>
</organism>
<sequence length="364" mass="39830">MNQHTSDIVVLGAGIAGATAALALAPVARVTIIDKLAVIPARAGDCLPAPAGRILRRLGLWQEFTQQDHLPCLGMQSYWGADQAVIQDSLRNPDGHGWHLHRPQFESLLQRTAQTRGVDFIRPATVTAVEPCTAGWQLTLDSGDVINTGWVIDASGRKASFARKLGAERVNDDSLIAAWGVIAQDAAQGMQRNMASIAAAENGWWYSAPLPNKQRLLAYHSDQALLNTAQWRHSVPFKSAALQQRALAGLCLEASLATLNYQGITAANSTKLNQVCGERWAAIGDAALSFDPLSSQGMYNGMASAMQLADLILEGSVQKKYPQQVHAIWQHYLKHKAFFYGQERRFVNQPFWQDRQLATHSLTT</sequence>
<dbReference type="Gene3D" id="3.50.50.60">
    <property type="entry name" value="FAD/NAD(P)-binding domain"/>
    <property type="match status" value="1"/>
</dbReference>
<dbReference type="Gene3D" id="3.30.9.100">
    <property type="match status" value="1"/>
</dbReference>
<comment type="caution">
    <text evidence="1">The sequence shown here is derived from an EMBL/GenBank/DDBJ whole genome shotgun (WGS) entry which is preliminary data.</text>
</comment>
<gene>
    <name evidence="1" type="ORF">ACFOEB_17715</name>
</gene>
<dbReference type="PANTHER" id="PTHR43747:SF1">
    <property type="entry name" value="SLR1998 PROTEIN"/>
    <property type="match status" value="1"/>
</dbReference>
<dbReference type="EC" id="1.-.-.-" evidence="1"/>
<proteinExistence type="predicted"/>
<accession>A0ABV7HTB3</accession>
<dbReference type="PRINTS" id="PR00420">
    <property type="entry name" value="RNGMNOXGNASE"/>
</dbReference>
<dbReference type="EMBL" id="JBHRTL010000031">
    <property type="protein sequence ID" value="MFC3157049.1"/>
    <property type="molecule type" value="Genomic_DNA"/>
</dbReference>
<dbReference type="GO" id="GO:0016491">
    <property type="term" value="F:oxidoreductase activity"/>
    <property type="evidence" value="ECO:0007669"/>
    <property type="project" value="UniProtKB-KW"/>
</dbReference>
<dbReference type="SUPFAM" id="SSF51905">
    <property type="entry name" value="FAD/NAD(P)-binding domain"/>
    <property type="match status" value="1"/>
</dbReference>
<dbReference type="PANTHER" id="PTHR43747">
    <property type="entry name" value="FAD-BINDING PROTEIN"/>
    <property type="match status" value="1"/>
</dbReference>
<dbReference type="InterPro" id="IPR006905">
    <property type="entry name" value="Flavin_halogenase"/>
</dbReference>
<dbReference type="Proteomes" id="UP001595548">
    <property type="component" value="Unassembled WGS sequence"/>
</dbReference>
<protein>
    <submittedName>
        <fullName evidence="1">NAD(P)/FAD-dependent oxidoreductase</fullName>
        <ecNumber evidence="1">1.-.-.-</ecNumber>
    </submittedName>
</protein>
<dbReference type="InterPro" id="IPR036188">
    <property type="entry name" value="FAD/NAD-bd_sf"/>
</dbReference>
<name>A0ABV7HTB3_9GAMM</name>
<reference evidence="2" key="1">
    <citation type="journal article" date="2019" name="Int. J. Syst. Evol. Microbiol.">
        <title>The Global Catalogue of Microorganisms (GCM) 10K type strain sequencing project: providing services to taxonomists for standard genome sequencing and annotation.</title>
        <authorList>
            <consortium name="The Broad Institute Genomics Platform"/>
            <consortium name="The Broad Institute Genome Sequencing Center for Infectious Disease"/>
            <person name="Wu L."/>
            <person name="Ma J."/>
        </authorList>
    </citation>
    <scope>NUCLEOTIDE SEQUENCE [LARGE SCALE GENOMIC DNA]</scope>
    <source>
        <strain evidence="2">KCTC 52141</strain>
    </source>
</reference>
<evidence type="ECO:0000313" key="2">
    <source>
        <dbReference type="Proteomes" id="UP001595548"/>
    </source>
</evidence>
<keyword evidence="2" id="KW-1185">Reference proteome</keyword>
<dbReference type="Pfam" id="PF04820">
    <property type="entry name" value="Trp_halogenase"/>
    <property type="match status" value="1"/>
</dbReference>
<dbReference type="InterPro" id="IPR050816">
    <property type="entry name" value="Flavin-dep_Halogenase_NPB"/>
</dbReference>
<dbReference type="RefSeq" id="WP_382418574.1">
    <property type="nucleotide sequence ID" value="NZ_AP031500.1"/>
</dbReference>
<keyword evidence="1" id="KW-0560">Oxidoreductase</keyword>